<feature type="non-terminal residue" evidence="2">
    <location>
        <position position="140"/>
    </location>
</feature>
<organism evidence="2 3">
    <name type="scientific">Trichinella nativa</name>
    <dbReference type="NCBI Taxonomy" id="6335"/>
    <lineage>
        <taxon>Eukaryota</taxon>
        <taxon>Metazoa</taxon>
        <taxon>Ecdysozoa</taxon>
        <taxon>Nematoda</taxon>
        <taxon>Enoplea</taxon>
        <taxon>Dorylaimia</taxon>
        <taxon>Trichinellida</taxon>
        <taxon>Trichinellidae</taxon>
        <taxon>Trichinella</taxon>
    </lineage>
</organism>
<protein>
    <submittedName>
        <fullName evidence="2">Uncharacterized protein</fullName>
    </submittedName>
</protein>
<proteinExistence type="predicted"/>
<feature type="region of interest" description="Disordered" evidence="1">
    <location>
        <begin position="1"/>
        <end position="20"/>
    </location>
</feature>
<name>A0A1Y3EHH3_9BILA</name>
<reference evidence="2 3" key="1">
    <citation type="submission" date="2015-04" db="EMBL/GenBank/DDBJ databases">
        <title>Draft genome of the roundworm Trichinella nativa.</title>
        <authorList>
            <person name="Mitreva M."/>
        </authorList>
    </citation>
    <scope>NUCLEOTIDE SEQUENCE [LARGE SCALE GENOMIC DNA]</scope>
    <source>
        <strain evidence="2 3">ISS45</strain>
    </source>
</reference>
<dbReference type="Proteomes" id="UP000243006">
    <property type="component" value="Unassembled WGS sequence"/>
</dbReference>
<evidence type="ECO:0000256" key="1">
    <source>
        <dbReference type="SAM" id="MobiDB-lite"/>
    </source>
</evidence>
<dbReference type="AlphaFoldDB" id="A0A1Y3EHH3"/>
<sequence length="140" mass="15698">MIKGKERSSSVTVGEGCPSEAQEDVDWLTATDALVSRAPVGHVDRPGGKEGACEDRAPEYFQKRIYRSVVMTCRRFQHAMAKASHGRGDVDSFFFFHNNNNNNLDGLGLFCILPRRPLLLTMLMMIDYHQPLSEILNSPL</sequence>
<dbReference type="EMBL" id="LVZM01013277">
    <property type="protein sequence ID" value="OUC44140.1"/>
    <property type="molecule type" value="Genomic_DNA"/>
</dbReference>
<evidence type="ECO:0000313" key="2">
    <source>
        <dbReference type="EMBL" id="OUC44140.1"/>
    </source>
</evidence>
<comment type="caution">
    <text evidence="2">The sequence shown here is derived from an EMBL/GenBank/DDBJ whole genome shotgun (WGS) entry which is preliminary data.</text>
</comment>
<evidence type="ECO:0000313" key="3">
    <source>
        <dbReference type="Proteomes" id="UP000243006"/>
    </source>
</evidence>
<gene>
    <name evidence="2" type="ORF">D917_09305</name>
</gene>
<accession>A0A1Y3EHH3</accession>